<accession>A0A6M2DKP2</accession>
<dbReference type="AlphaFoldDB" id="A0A6M2DKP2"/>
<proteinExistence type="predicted"/>
<evidence type="ECO:0000313" key="3">
    <source>
        <dbReference type="EMBL" id="NOV45407.1"/>
    </source>
</evidence>
<feature type="region of interest" description="Disordered" evidence="1">
    <location>
        <begin position="1"/>
        <end position="43"/>
    </location>
</feature>
<evidence type="ECO:0000259" key="2">
    <source>
        <dbReference type="PROSITE" id="PS50829"/>
    </source>
</evidence>
<dbReference type="PANTHER" id="PTHR13138">
    <property type="entry name" value="PROTEIN LIN1"/>
    <property type="match status" value="1"/>
</dbReference>
<dbReference type="Gene3D" id="3.30.1490.40">
    <property type="match status" value="1"/>
</dbReference>
<organism evidence="3">
    <name type="scientific">Xenopsylla cheopis</name>
    <name type="common">Oriental rat flea</name>
    <name type="synonym">Pulex cheopis</name>
    <dbReference type="NCBI Taxonomy" id="163159"/>
    <lineage>
        <taxon>Eukaryota</taxon>
        <taxon>Metazoa</taxon>
        <taxon>Ecdysozoa</taxon>
        <taxon>Arthropoda</taxon>
        <taxon>Hexapoda</taxon>
        <taxon>Insecta</taxon>
        <taxon>Pterygota</taxon>
        <taxon>Neoptera</taxon>
        <taxon>Endopterygota</taxon>
        <taxon>Siphonaptera</taxon>
        <taxon>Pulicidae</taxon>
        <taxon>Xenopsyllinae</taxon>
        <taxon>Xenopsylla</taxon>
    </lineage>
</organism>
<dbReference type="InterPro" id="IPR039905">
    <property type="entry name" value="CD2BP2/Lin1"/>
</dbReference>
<protein>
    <recommendedName>
        <fullName evidence="2">GYF domain-containing protein</fullName>
    </recommendedName>
</protein>
<sequence length="315" mass="36977">MSTKRKLNDEDESFSNKKQQVILNENKHSLDSDEEDSEDDFDHMDNHEIEGEEECEIFKEGEVQITPFNMKEELQEGHFDNQGHYHWKKNDDSDVKDHWLDNIDWVKIKETDIKAKDESDEEEPHSSFDLTETYKKMLGYMKPKETVTKTLQRLGKTSKISSAQRWKNKKLGIVDPNAELVTNLTSLANDILTKMGDMDIYQQTYEQIERHINKEQNKKPTSSTELDMYADDFDEKEKAKISTTIPETNNSEEQPLMWEFKWSSSNDDDVHGPHSTEQMQEWVKGGYFQTGVWVRKVGSEGEFHTSNRIDFELYL</sequence>
<evidence type="ECO:0000256" key="1">
    <source>
        <dbReference type="SAM" id="MobiDB-lite"/>
    </source>
</evidence>
<dbReference type="EMBL" id="GIIL01001681">
    <property type="protein sequence ID" value="NOV45407.1"/>
    <property type="molecule type" value="Transcribed_RNA"/>
</dbReference>
<dbReference type="SMART" id="SM00444">
    <property type="entry name" value="GYF"/>
    <property type="match status" value="1"/>
</dbReference>
<dbReference type="PANTHER" id="PTHR13138:SF3">
    <property type="entry name" value="CD2 ANTIGEN CYTOPLASMIC TAIL-BINDING PROTEIN 2"/>
    <property type="match status" value="1"/>
</dbReference>
<dbReference type="CDD" id="cd00072">
    <property type="entry name" value="GYF"/>
    <property type="match status" value="1"/>
</dbReference>
<dbReference type="FunFam" id="3.30.1490.40:FF:000005">
    <property type="entry name" value="CD2 antigen cytoplasmic tail-binding protein 2"/>
    <property type="match status" value="1"/>
</dbReference>
<dbReference type="PROSITE" id="PS50829">
    <property type="entry name" value="GYF"/>
    <property type="match status" value="1"/>
</dbReference>
<feature type="compositionally biased region" description="Acidic residues" evidence="1">
    <location>
        <begin position="32"/>
        <end position="42"/>
    </location>
</feature>
<feature type="domain" description="GYF" evidence="2">
    <location>
        <begin position="255"/>
        <end position="315"/>
    </location>
</feature>
<dbReference type="SUPFAM" id="SSF55277">
    <property type="entry name" value="GYF domain"/>
    <property type="match status" value="1"/>
</dbReference>
<name>A0A6M2DKP2_XENCH</name>
<reference evidence="3" key="1">
    <citation type="submission" date="2020-03" db="EMBL/GenBank/DDBJ databases">
        <title>Transcriptomic Profiling of the Digestive Tract of the Rat Flea, Xenopsylla cheopis, Following Blood Feeding and Infection with Yersinia pestis.</title>
        <authorList>
            <person name="Bland D.M."/>
            <person name="Martens C.A."/>
            <person name="Virtaneva K."/>
            <person name="Kanakabandi K."/>
            <person name="Long D."/>
            <person name="Rosenke R."/>
            <person name="Saturday G.A."/>
            <person name="Hoyt F.H."/>
            <person name="Bruno D.P."/>
            <person name="Ribeiro J.M.C."/>
            <person name="Hinnebusch J."/>
        </authorList>
    </citation>
    <scope>NUCLEOTIDE SEQUENCE</scope>
</reference>
<dbReference type="GO" id="GO:0005682">
    <property type="term" value="C:U5 snRNP"/>
    <property type="evidence" value="ECO:0007669"/>
    <property type="project" value="InterPro"/>
</dbReference>
<dbReference type="Pfam" id="PF02213">
    <property type="entry name" value="GYF"/>
    <property type="match status" value="1"/>
</dbReference>
<dbReference type="InterPro" id="IPR003169">
    <property type="entry name" value="GYF"/>
</dbReference>
<dbReference type="InterPro" id="IPR035445">
    <property type="entry name" value="GYF-like_dom_sf"/>
</dbReference>